<evidence type="ECO:0000313" key="3">
    <source>
        <dbReference type="Proteomes" id="UP001153269"/>
    </source>
</evidence>
<dbReference type="Proteomes" id="UP001153269">
    <property type="component" value="Unassembled WGS sequence"/>
</dbReference>
<organism evidence="2 3">
    <name type="scientific">Pleuronectes platessa</name>
    <name type="common">European plaice</name>
    <dbReference type="NCBI Taxonomy" id="8262"/>
    <lineage>
        <taxon>Eukaryota</taxon>
        <taxon>Metazoa</taxon>
        <taxon>Chordata</taxon>
        <taxon>Craniata</taxon>
        <taxon>Vertebrata</taxon>
        <taxon>Euteleostomi</taxon>
        <taxon>Actinopterygii</taxon>
        <taxon>Neopterygii</taxon>
        <taxon>Teleostei</taxon>
        <taxon>Neoteleostei</taxon>
        <taxon>Acanthomorphata</taxon>
        <taxon>Carangaria</taxon>
        <taxon>Pleuronectiformes</taxon>
        <taxon>Pleuronectoidei</taxon>
        <taxon>Pleuronectidae</taxon>
        <taxon>Pleuronectes</taxon>
    </lineage>
</organism>
<name>A0A9N7V8J8_PLEPL</name>
<sequence>MRNPAAPPNSPTHVQSLPDQVLLAIAPIPREHHQPLLAGRRGRRRGLEGCRGRSLDSLSQVEQAGGPLQRLLSIRPPSTLLSRQHRLWVQRIERRQRTTGPSFNC</sequence>
<evidence type="ECO:0000256" key="1">
    <source>
        <dbReference type="SAM" id="MobiDB-lite"/>
    </source>
</evidence>
<protein>
    <submittedName>
        <fullName evidence="2">Uncharacterized protein</fullName>
    </submittedName>
</protein>
<feature type="compositionally biased region" description="Basic and acidic residues" evidence="1">
    <location>
        <begin position="45"/>
        <end position="54"/>
    </location>
</feature>
<evidence type="ECO:0000313" key="2">
    <source>
        <dbReference type="EMBL" id="CAB1447848.1"/>
    </source>
</evidence>
<keyword evidence="3" id="KW-1185">Reference proteome</keyword>
<proteinExistence type="predicted"/>
<reference evidence="2" key="1">
    <citation type="submission" date="2020-03" db="EMBL/GenBank/DDBJ databases">
        <authorList>
            <person name="Weist P."/>
        </authorList>
    </citation>
    <scope>NUCLEOTIDE SEQUENCE</scope>
</reference>
<accession>A0A9N7V8J8</accession>
<dbReference type="AlphaFoldDB" id="A0A9N7V8J8"/>
<gene>
    <name evidence="2" type="ORF">PLEPLA_LOCUS35522</name>
</gene>
<feature type="region of interest" description="Disordered" evidence="1">
    <location>
        <begin position="32"/>
        <end position="61"/>
    </location>
</feature>
<comment type="caution">
    <text evidence="2">The sequence shown here is derived from an EMBL/GenBank/DDBJ whole genome shotgun (WGS) entry which is preliminary data.</text>
</comment>
<dbReference type="EMBL" id="CADEAL010003958">
    <property type="protein sequence ID" value="CAB1447848.1"/>
    <property type="molecule type" value="Genomic_DNA"/>
</dbReference>